<reference evidence="1" key="1">
    <citation type="submission" date="2020-04" db="EMBL/GenBank/DDBJ databases">
        <authorList>
            <person name="Chiriac C."/>
            <person name="Salcher M."/>
            <person name="Ghai R."/>
            <person name="Kavagutti S V."/>
        </authorList>
    </citation>
    <scope>NUCLEOTIDE SEQUENCE</scope>
</reference>
<gene>
    <name evidence="1" type="ORF">UFOVP823_41</name>
</gene>
<protein>
    <submittedName>
        <fullName evidence="1">Uncharacterized protein</fullName>
    </submittedName>
</protein>
<evidence type="ECO:0000313" key="1">
    <source>
        <dbReference type="EMBL" id="CAB4165408.1"/>
    </source>
</evidence>
<proteinExistence type="predicted"/>
<organism evidence="1">
    <name type="scientific">uncultured Caudovirales phage</name>
    <dbReference type="NCBI Taxonomy" id="2100421"/>
    <lineage>
        <taxon>Viruses</taxon>
        <taxon>Duplodnaviria</taxon>
        <taxon>Heunggongvirae</taxon>
        <taxon>Uroviricota</taxon>
        <taxon>Caudoviricetes</taxon>
        <taxon>Peduoviridae</taxon>
        <taxon>Maltschvirus</taxon>
        <taxon>Maltschvirus maltsch</taxon>
    </lineage>
</organism>
<name>A0A6J5P868_9CAUD</name>
<accession>A0A6J5P868</accession>
<dbReference type="EMBL" id="LR796773">
    <property type="protein sequence ID" value="CAB4165408.1"/>
    <property type="molecule type" value="Genomic_DNA"/>
</dbReference>
<sequence>MFVIIDDTGLPSIMHEGATWHDVLSNVGRCFSGRHPAKMLLLNGEVVVSRGLETLGMLYVKRLNALTEQIVAQVKAEYRAPWEGGECRESS</sequence>